<evidence type="ECO:0000313" key="2">
    <source>
        <dbReference type="EMBL" id="MEQ2317117.1"/>
    </source>
</evidence>
<evidence type="ECO:0000313" key="3">
    <source>
        <dbReference type="Proteomes" id="UP001469553"/>
    </source>
</evidence>
<dbReference type="Proteomes" id="UP001469553">
    <property type="component" value="Unassembled WGS sequence"/>
</dbReference>
<dbReference type="EMBL" id="JAHRIP010092969">
    <property type="protein sequence ID" value="MEQ2317117.1"/>
    <property type="molecule type" value="Genomic_DNA"/>
</dbReference>
<keyword evidence="3" id="KW-1185">Reference proteome</keyword>
<protein>
    <submittedName>
        <fullName evidence="2">Uncharacterized protein</fullName>
    </submittedName>
</protein>
<name>A0ABV1AGD8_9TELE</name>
<accession>A0ABV1AGD8</accession>
<feature type="region of interest" description="Disordered" evidence="1">
    <location>
        <begin position="1"/>
        <end position="99"/>
    </location>
</feature>
<feature type="compositionally biased region" description="Low complexity" evidence="1">
    <location>
        <begin position="64"/>
        <end position="79"/>
    </location>
</feature>
<sequence length="99" mass="10679">MAGPTKCKLQASIGTCTPHRKTNQNNQGQPGNKEAPATHHPAHHRAQGKGFSPPRQGTRITNRTTQIQMMPMPTQGQPPTSAPEGNIRPPQHSDSSQNT</sequence>
<comment type="caution">
    <text evidence="2">The sequence shown here is derived from an EMBL/GenBank/DDBJ whole genome shotgun (WGS) entry which is preliminary data.</text>
</comment>
<reference evidence="2 3" key="1">
    <citation type="submission" date="2021-06" db="EMBL/GenBank/DDBJ databases">
        <authorList>
            <person name="Palmer J.M."/>
        </authorList>
    </citation>
    <scope>NUCLEOTIDE SEQUENCE [LARGE SCALE GENOMIC DNA]</scope>
    <source>
        <strain evidence="2 3">AS_MEX2019</strain>
        <tissue evidence="2">Muscle</tissue>
    </source>
</reference>
<gene>
    <name evidence="2" type="ORF">AMECASPLE_039464</name>
</gene>
<proteinExistence type="predicted"/>
<evidence type="ECO:0000256" key="1">
    <source>
        <dbReference type="SAM" id="MobiDB-lite"/>
    </source>
</evidence>
<organism evidence="2 3">
    <name type="scientific">Ameca splendens</name>
    <dbReference type="NCBI Taxonomy" id="208324"/>
    <lineage>
        <taxon>Eukaryota</taxon>
        <taxon>Metazoa</taxon>
        <taxon>Chordata</taxon>
        <taxon>Craniata</taxon>
        <taxon>Vertebrata</taxon>
        <taxon>Euteleostomi</taxon>
        <taxon>Actinopterygii</taxon>
        <taxon>Neopterygii</taxon>
        <taxon>Teleostei</taxon>
        <taxon>Neoteleostei</taxon>
        <taxon>Acanthomorphata</taxon>
        <taxon>Ovalentaria</taxon>
        <taxon>Atherinomorphae</taxon>
        <taxon>Cyprinodontiformes</taxon>
        <taxon>Goodeidae</taxon>
        <taxon>Ameca</taxon>
    </lineage>
</organism>